<evidence type="ECO:0000313" key="3">
    <source>
        <dbReference type="Proteomes" id="UP000294980"/>
    </source>
</evidence>
<gene>
    <name evidence="2" type="ORF">EV688_1154</name>
</gene>
<accession>A0A4R2KU33</accession>
<evidence type="ECO:0000313" key="2">
    <source>
        <dbReference type="EMBL" id="TCO73688.1"/>
    </source>
</evidence>
<organism evidence="2 3">
    <name type="scientific">Chromatocurvus halotolerans</name>
    <dbReference type="NCBI Taxonomy" id="1132028"/>
    <lineage>
        <taxon>Bacteria</taxon>
        <taxon>Pseudomonadati</taxon>
        <taxon>Pseudomonadota</taxon>
        <taxon>Gammaproteobacteria</taxon>
        <taxon>Cellvibrionales</taxon>
        <taxon>Halieaceae</taxon>
        <taxon>Chromatocurvus</taxon>
    </lineage>
</organism>
<dbReference type="AlphaFoldDB" id="A0A4R2KU33"/>
<evidence type="ECO:0000256" key="1">
    <source>
        <dbReference type="SAM" id="Phobius"/>
    </source>
</evidence>
<protein>
    <submittedName>
        <fullName evidence="2">Uncharacterized protein</fullName>
    </submittedName>
</protein>
<feature type="transmembrane region" description="Helical" evidence="1">
    <location>
        <begin position="21"/>
        <end position="43"/>
    </location>
</feature>
<sequence length="119" mass="12643">MNGSTHQMQRCGRGMIAWLRRIGILASAIIAVELVAAVGIALLGPDALRVIIDFYNPTPEAGVVVAGHLPNGGRTKCSIYRGEAFCIDDSDPTASHDPSASARRCAVFHGQPVCIEEEI</sequence>
<proteinExistence type="predicted"/>
<dbReference type="EMBL" id="SLWX01000015">
    <property type="protein sequence ID" value="TCO73688.1"/>
    <property type="molecule type" value="Genomic_DNA"/>
</dbReference>
<name>A0A4R2KU33_9GAMM</name>
<reference evidence="2 3" key="1">
    <citation type="submission" date="2019-03" db="EMBL/GenBank/DDBJ databases">
        <title>Genomic Encyclopedia of Type Strains, Phase IV (KMG-IV): sequencing the most valuable type-strain genomes for metagenomic binning, comparative biology and taxonomic classification.</title>
        <authorList>
            <person name="Goeker M."/>
        </authorList>
    </citation>
    <scope>NUCLEOTIDE SEQUENCE [LARGE SCALE GENOMIC DNA]</scope>
    <source>
        <strain evidence="2 3">DSM 23344</strain>
    </source>
</reference>
<dbReference type="Proteomes" id="UP000294980">
    <property type="component" value="Unassembled WGS sequence"/>
</dbReference>
<keyword evidence="1" id="KW-0812">Transmembrane</keyword>
<keyword evidence="1" id="KW-1133">Transmembrane helix</keyword>
<keyword evidence="3" id="KW-1185">Reference proteome</keyword>
<dbReference type="RefSeq" id="WP_117319702.1">
    <property type="nucleotide sequence ID" value="NZ_QQSW01000036.1"/>
</dbReference>
<comment type="caution">
    <text evidence="2">The sequence shown here is derived from an EMBL/GenBank/DDBJ whole genome shotgun (WGS) entry which is preliminary data.</text>
</comment>
<keyword evidence="1" id="KW-0472">Membrane</keyword>